<reference evidence="8" key="1">
    <citation type="submission" date="2017-08" db="EMBL/GenBank/DDBJ databases">
        <authorList>
            <person name="Varghese N."/>
            <person name="Submissions S."/>
        </authorList>
    </citation>
    <scope>NUCLEOTIDE SEQUENCE [LARGE SCALE GENOMIC DNA]</scope>
    <source>
        <strain evidence="8">USBA17B2</strain>
    </source>
</reference>
<feature type="domain" description="OmpR/PhoB-type" evidence="6">
    <location>
        <begin position="1"/>
        <end position="98"/>
    </location>
</feature>
<keyword evidence="3 5" id="KW-0238">DNA-binding</keyword>
<dbReference type="InterPro" id="IPR011990">
    <property type="entry name" value="TPR-like_helical_dom_sf"/>
</dbReference>
<dbReference type="PANTHER" id="PTHR35807:SF1">
    <property type="entry name" value="TRANSCRIPTIONAL REGULATOR REDD"/>
    <property type="match status" value="1"/>
</dbReference>
<dbReference type="EMBL" id="OBQK01000001">
    <property type="protein sequence ID" value="SOC51976.1"/>
    <property type="molecule type" value="Genomic_DNA"/>
</dbReference>
<protein>
    <submittedName>
        <fullName evidence="7">DNA-binding transcriptional activator of the SARP family</fullName>
    </submittedName>
</protein>
<dbReference type="PROSITE" id="PS51755">
    <property type="entry name" value="OMPR_PHOB"/>
    <property type="match status" value="1"/>
</dbReference>
<evidence type="ECO:0000313" key="8">
    <source>
        <dbReference type="Proteomes" id="UP000219688"/>
    </source>
</evidence>
<dbReference type="GO" id="GO:0006355">
    <property type="term" value="P:regulation of DNA-templated transcription"/>
    <property type="evidence" value="ECO:0007669"/>
    <property type="project" value="InterPro"/>
</dbReference>
<keyword evidence="8" id="KW-1185">Reference proteome</keyword>
<evidence type="ECO:0000256" key="5">
    <source>
        <dbReference type="PROSITE-ProRule" id="PRU01091"/>
    </source>
</evidence>
<evidence type="ECO:0000259" key="6">
    <source>
        <dbReference type="PROSITE" id="PS51755"/>
    </source>
</evidence>
<dbReference type="SUPFAM" id="SSF48452">
    <property type="entry name" value="TPR-like"/>
    <property type="match status" value="1"/>
</dbReference>
<evidence type="ECO:0000256" key="1">
    <source>
        <dbReference type="ARBA" id="ARBA00005820"/>
    </source>
</evidence>
<dbReference type="InterPro" id="IPR005158">
    <property type="entry name" value="BTAD"/>
</dbReference>
<name>A0A285VFR7_9MICO</name>
<dbReference type="GO" id="GO:0000160">
    <property type="term" value="P:phosphorelay signal transduction system"/>
    <property type="evidence" value="ECO:0007669"/>
    <property type="project" value="InterPro"/>
</dbReference>
<dbReference type="InterPro" id="IPR051677">
    <property type="entry name" value="AfsR-DnrI-RedD_regulator"/>
</dbReference>
<keyword evidence="2" id="KW-0805">Transcription regulation</keyword>
<keyword evidence="4" id="KW-0804">Transcription</keyword>
<dbReference type="InterPro" id="IPR001867">
    <property type="entry name" value="OmpR/PhoB-type_DNA-bd"/>
</dbReference>
<feature type="DNA-binding region" description="OmpR/PhoB-type" evidence="5">
    <location>
        <begin position="1"/>
        <end position="98"/>
    </location>
</feature>
<dbReference type="SMART" id="SM00862">
    <property type="entry name" value="Trans_reg_C"/>
    <property type="match status" value="1"/>
</dbReference>
<dbReference type="SMART" id="SM01043">
    <property type="entry name" value="BTAD"/>
    <property type="match status" value="1"/>
</dbReference>
<dbReference type="Pfam" id="PF00486">
    <property type="entry name" value="Trans_reg_C"/>
    <property type="match status" value="1"/>
</dbReference>
<dbReference type="Proteomes" id="UP000219688">
    <property type="component" value="Unassembled WGS sequence"/>
</dbReference>
<dbReference type="AlphaFoldDB" id="A0A285VFR7"/>
<dbReference type="InterPro" id="IPR036388">
    <property type="entry name" value="WH-like_DNA-bd_sf"/>
</dbReference>
<evidence type="ECO:0000256" key="4">
    <source>
        <dbReference type="ARBA" id="ARBA00023163"/>
    </source>
</evidence>
<gene>
    <name evidence="7" type="ORF">SAMN05421879_101372</name>
</gene>
<dbReference type="GO" id="GO:0003677">
    <property type="term" value="F:DNA binding"/>
    <property type="evidence" value="ECO:0007669"/>
    <property type="project" value="UniProtKB-UniRule"/>
</dbReference>
<dbReference type="Gene3D" id="1.25.40.10">
    <property type="entry name" value="Tetratricopeptide repeat domain"/>
    <property type="match status" value="1"/>
</dbReference>
<dbReference type="PANTHER" id="PTHR35807">
    <property type="entry name" value="TRANSCRIPTIONAL REGULATOR REDD-RELATED"/>
    <property type="match status" value="1"/>
</dbReference>
<evidence type="ECO:0000256" key="3">
    <source>
        <dbReference type="ARBA" id="ARBA00023125"/>
    </source>
</evidence>
<dbReference type="Gene3D" id="1.10.10.10">
    <property type="entry name" value="Winged helix-like DNA-binding domain superfamily/Winged helix DNA-binding domain"/>
    <property type="match status" value="1"/>
</dbReference>
<dbReference type="SUPFAM" id="SSF46894">
    <property type="entry name" value="C-terminal effector domain of the bipartite response regulators"/>
    <property type="match status" value="1"/>
</dbReference>
<dbReference type="InterPro" id="IPR016032">
    <property type="entry name" value="Sig_transdc_resp-reg_C-effctor"/>
</dbReference>
<sequence>MSSLARVRLFGPTTVLLPDRAPVHVLGKHARILALLALQPGRAVSKDRLAELVWEGRPPRSFQQTLDSDVCVLRRRAELGPGRSSALATTPAGYVLDPDRVSVDLQEARALATRAAAEPACTAVASASAALELATGELLEDEPYAPWAEEARAAWRQTEFELCLRASRTALVTGDLATGVDAAQRAVGLRPASEEASVQLMRAQWWAGRRAEAIRGFVQLQDSMLEELGERPGAEARELYITILRDDGPAGDDPADAEHLRLLLQLLRGALDLTPGLRAPALDAELAAAASAALTRLGTAGSPSGARR</sequence>
<comment type="similarity">
    <text evidence="1">Belongs to the AfsR/DnrI/RedD regulatory family.</text>
</comment>
<organism evidence="7 8">
    <name type="scientific">Ornithinimicrobium cerasi</name>
    <dbReference type="NCBI Taxonomy" id="2248773"/>
    <lineage>
        <taxon>Bacteria</taxon>
        <taxon>Bacillati</taxon>
        <taxon>Actinomycetota</taxon>
        <taxon>Actinomycetes</taxon>
        <taxon>Micrococcales</taxon>
        <taxon>Ornithinimicrobiaceae</taxon>
        <taxon>Ornithinimicrobium</taxon>
    </lineage>
</organism>
<dbReference type="Pfam" id="PF03704">
    <property type="entry name" value="BTAD"/>
    <property type="match status" value="1"/>
</dbReference>
<dbReference type="RefSeq" id="WP_097186573.1">
    <property type="nucleotide sequence ID" value="NZ_OBQK01000001.1"/>
</dbReference>
<evidence type="ECO:0000313" key="7">
    <source>
        <dbReference type="EMBL" id="SOC51976.1"/>
    </source>
</evidence>
<proteinExistence type="inferred from homology"/>
<evidence type="ECO:0000256" key="2">
    <source>
        <dbReference type="ARBA" id="ARBA00023015"/>
    </source>
</evidence>
<accession>A0A285VFR7</accession>